<evidence type="ECO:0000313" key="3">
    <source>
        <dbReference type="Proteomes" id="UP000001549"/>
    </source>
</evidence>
<dbReference type="KEGG" id="fsy:FsymDg_2601"/>
<organism evidence="2 3">
    <name type="scientific">Candidatus Protofrankia datiscae</name>
    <dbReference type="NCBI Taxonomy" id="2716812"/>
    <lineage>
        <taxon>Bacteria</taxon>
        <taxon>Bacillati</taxon>
        <taxon>Actinomycetota</taxon>
        <taxon>Actinomycetes</taxon>
        <taxon>Frankiales</taxon>
        <taxon>Frankiaceae</taxon>
        <taxon>Protofrankia</taxon>
    </lineage>
</organism>
<dbReference type="EMBL" id="CP002801">
    <property type="protein sequence ID" value="AEH09959.1"/>
    <property type="molecule type" value="Genomic_DNA"/>
</dbReference>
<proteinExistence type="predicted"/>
<feature type="domain" description="Transglutaminase-like" evidence="1">
    <location>
        <begin position="190"/>
        <end position="250"/>
    </location>
</feature>
<dbReference type="SUPFAM" id="SSF54001">
    <property type="entry name" value="Cysteine proteinases"/>
    <property type="match status" value="1"/>
</dbReference>
<dbReference type="eggNOG" id="COG1305">
    <property type="taxonomic scope" value="Bacteria"/>
</dbReference>
<sequence>MHCRGGVPYVTDVQSASDRPSAHPGGATERVVSCDLTFDVGEPADVALHIAAANGRVVRAERLDVTIDRRVLPAAIELATPHGGRLHLLRTPPGILSVSYRAELAAPPATAGQPATAIRGGLPGLPGLEQLTYLRASRYCPSDHDVGFAVAEFGGLPPGRPQAEAITQWIHSRVGYVPGSTNVHSSADDALLTGQGVCRDFAHLGITLCRALQIPARFVAVYAPGLTPMDFHAVFEAWFDGAWWTYDATCRAPREGMVRIATGRDAADTAFVNVLRGIVALQSTEVTATVTGLLPIDDNLAPHRLC</sequence>
<reference evidence="2 3" key="1">
    <citation type="submission" date="2011-05" db="EMBL/GenBank/DDBJ databases">
        <title>Complete sequence of chromosome of Frankia symbiont of Datisca glomerata.</title>
        <authorList>
            <consortium name="US DOE Joint Genome Institute"/>
            <person name="Lucas S."/>
            <person name="Han J."/>
            <person name="Lapidus A."/>
            <person name="Cheng J.-F."/>
            <person name="Goodwin L."/>
            <person name="Pitluck S."/>
            <person name="Peters L."/>
            <person name="Mikhailova N."/>
            <person name="Chertkov O."/>
            <person name="Teshima H."/>
            <person name="Han C."/>
            <person name="Tapia R."/>
            <person name="Land M."/>
            <person name="Hauser L."/>
            <person name="Kyrpides N."/>
            <person name="Ivanova N."/>
            <person name="Pagani I."/>
            <person name="Berry A."/>
            <person name="Pawlowski K."/>
            <person name="Persson T."/>
            <person name="Vanden Heuvel B."/>
            <person name="Benson D."/>
            <person name="Woyke T."/>
        </authorList>
    </citation>
    <scope>NUCLEOTIDE SEQUENCE [LARGE SCALE GENOMIC DNA]</scope>
    <source>
        <strain evidence="3">4085684</strain>
    </source>
</reference>
<dbReference type="AlphaFoldDB" id="F8B347"/>
<keyword evidence="3" id="KW-1185">Reference proteome</keyword>
<dbReference type="InterPro" id="IPR038765">
    <property type="entry name" value="Papain-like_cys_pep_sf"/>
</dbReference>
<dbReference type="Pfam" id="PF01841">
    <property type="entry name" value="Transglut_core"/>
    <property type="match status" value="1"/>
</dbReference>
<accession>F8B347</accession>
<gene>
    <name evidence="2" type="ordered locus">FsymDg_2601</name>
</gene>
<protein>
    <submittedName>
        <fullName evidence="2">Transglutaminase domain-containing protein</fullName>
    </submittedName>
</protein>
<dbReference type="PANTHER" id="PTHR33490:SF12">
    <property type="entry name" value="BLL5557 PROTEIN"/>
    <property type="match status" value="1"/>
</dbReference>
<dbReference type="Gene3D" id="3.10.620.30">
    <property type="match status" value="1"/>
</dbReference>
<dbReference type="InterPro" id="IPR002931">
    <property type="entry name" value="Transglutaminase-like"/>
</dbReference>
<dbReference type="Proteomes" id="UP000001549">
    <property type="component" value="Chromosome"/>
</dbReference>
<name>F8B347_9ACTN</name>
<evidence type="ECO:0000259" key="1">
    <source>
        <dbReference type="SMART" id="SM00460"/>
    </source>
</evidence>
<dbReference type="PANTHER" id="PTHR33490">
    <property type="entry name" value="BLR5614 PROTEIN-RELATED"/>
    <property type="match status" value="1"/>
</dbReference>
<dbReference type="HOGENOM" id="CLU_064253_1_0_11"/>
<dbReference type="Gene3D" id="2.60.40.2250">
    <property type="match status" value="1"/>
</dbReference>
<evidence type="ECO:0000313" key="2">
    <source>
        <dbReference type="EMBL" id="AEH09959.1"/>
    </source>
</evidence>
<dbReference type="STRING" id="656024.FsymDg_2601"/>
<dbReference type="SMART" id="SM00460">
    <property type="entry name" value="TGc"/>
    <property type="match status" value="1"/>
</dbReference>